<name>A0A1M5G781_9BACE</name>
<dbReference type="InterPro" id="IPR011951">
    <property type="entry name" value="HAD-SF_hydro_IA_YjjG/PynA"/>
</dbReference>
<dbReference type="Proteomes" id="UP000184509">
    <property type="component" value="Unassembled WGS sequence"/>
</dbReference>
<evidence type="ECO:0000313" key="2">
    <source>
        <dbReference type="Proteomes" id="UP000184509"/>
    </source>
</evidence>
<evidence type="ECO:0000313" key="1">
    <source>
        <dbReference type="EMBL" id="SHF99322.1"/>
    </source>
</evidence>
<dbReference type="SFLD" id="SFLDS00003">
    <property type="entry name" value="Haloacid_Dehalogenase"/>
    <property type="match status" value="1"/>
</dbReference>
<dbReference type="InterPro" id="IPR006439">
    <property type="entry name" value="HAD-SF_hydro_IA"/>
</dbReference>
<protein>
    <submittedName>
        <fullName evidence="1">Putative hydrolase of the HAD superfamily</fullName>
    </submittedName>
</protein>
<dbReference type="Gene3D" id="1.10.150.240">
    <property type="entry name" value="Putative phosphatase, domain 2"/>
    <property type="match status" value="1"/>
</dbReference>
<dbReference type="STRING" id="1297750.SAMN05444405_11947"/>
<keyword evidence="2" id="KW-1185">Reference proteome</keyword>
<accession>A0A1M5G781</accession>
<dbReference type="InterPro" id="IPR036412">
    <property type="entry name" value="HAD-like_sf"/>
</dbReference>
<dbReference type="EMBL" id="FQTV01000019">
    <property type="protein sequence ID" value="SHF99322.1"/>
    <property type="molecule type" value="Genomic_DNA"/>
</dbReference>
<dbReference type="SFLD" id="SFLDG01129">
    <property type="entry name" value="C1.5:_HAD__Beta-PGM__Phosphata"/>
    <property type="match status" value="1"/>
</dbReference>
<dbReference type="Gene3D" id="3.40.50.1000">
    <property type="entry name" value="HAD superfamily/HAD-like"/>
    <property type="match status" value="1"/>
</dbReference>
<sequence>MYKSIFIDLDDTLWNFKANANDTFQEMYDKYGFERYFDSFDHFYELYQKRNSELWIEYGDGKISKEELNRQRFLFPLEAVGVPDEKLAKKYSDDFFSVIPTKSGLVPYAKETLDYLSSRYRLFILSNGFRELQFQKMRSSGIFHYFEKVILSEDIHVHKPYPEIFNFALSSTQSQLEESLMIGDSWDADIVGAKGIGMHQMFYNNIHKDEYPFQPTYLINSLSEIPLFI</sequence>
<dbReference type="InterPro" id="IPR023214">
    <property type="entry name" value="HAD_sf"/>
</dbReference>
<dbReference type="NCBIfam" id="TIGR02254">
    <property type="entry name" value="YjjG_YfnB"/>
    <property type="match status" value="1"/>
</dbReference>
<proteinExistence type="predicted"/>
<dbReference type="GO" id="GO:0008253">
    <property type="term" value="F:5'-nucleotidase activity"/>
    <property type="evidence" value="ECO:0007669"/>
    <property type="project" value="InterPro"/>
</dbReference>
<dbReference type="Pfam" id="PF00702">
    <property type="entry name" value="Hydrolase"/>
    <property type="match status" value="1"/>
</dbReference>
<dbReference type="NCBIfam" id="TIGR01549">
    <property type="entry name" value="HAD-SF-IA-v1"/>
    <property type="match status" value="1"/>
</dbReference>
<dbReference type="AlphaFoldDB" id="A0A1M5G781"/>
<dbReference type="SFLD" id="SFLDG01135">
    <property type="entry name" value="C1.5.6:_HAD__Beta-PGM__Phospha"/>
    <property type="match status" value="1"/>
</dbReference>
<dbReference type="InterPro" id="IPR052550">
    <property type="entry name" value="Pyrimidine_5'-ntase_YjjG"/>
</dbReference>
<dbReference type="SUPFAM" id="SSF56784">
    <property type="entry name" value="HAD-like"/>
    <property type="match status" value="1"/>
</dbReference>
<keyword evidence="1" id="KW-0378">Hydrolase</keyword>
<gene>
    <name evidence="1" type="ORF">SAMN05444405_11947</name>
</gene>
<dbReference type="OrthoDB" id="9802350at2"/>
<dbReference type="RefSeq" id="WP_073403735.1">
    <property type="nucleotide sequence ID" value="NZ_FQTV01000019.1"/>
</dbReference>
<dbReference type="PANTHER" id="PTHR47478">
    <property type="match status" value="1"/>
</dbReference>
<dbReference type="InterPro" id="IPR023198">
    <property type="entry name" value="PGP-like_dom2"/>
</dbReference>
<organism evidence="1 2">
    <name type="scientific">Bacteroides luti</name>
    <dbReference type="NCBI Taxonomy" id="1297750"/>
    <lineage>
        <taxon>Bacteria</taxon>
        <taxon>Pseudomonadati</taxon>
        <taxon>Bacteroidota</taxon>
        <taxon>Bacteroidia</taxon>
        <taxon>Bacteroidales</taxon>
        <taxon>Bacteroidaceae</taxon>
        <taxon>Bacteroides</taxon>
    </lineage>
</organism>
<reference evidence="1 2" key="1">
    <citation type="submission" date="2016-11" db="EMBL/GenBank/DDBJ databases">
        <authorList>
            <person name="Jaros S."/>
            <person name="Januszkiewicz K."/>
            <person name="Wedrychowicz H."/>
        </authorList>
    </citation>
    <scope>NUCLEOTIDE SEQUENCE [LARGE SCALE GENOMIC DNA]</scope>
    <source>
        <strain evidence="1 2">DSM 26991</strain>
    </source>
</reference>
<dbReference type="PANTHER" id="PTHR47478:SF1">
    <property type="entry name" value="PYRIMIDINE 5'-NUCLEOTIDASE YJJG"/>
    <property type="match status" value="1"/>
</dbReference>